<keyword evidence="3" id="KW-0479">Metal-binding</keyword>
<organism evidence="9">
    <name type="scientific">Desulfovibrio sp. U5L</name>
    <dbReference type="NCBI Taxonomy" id="596152"/>
    <lineage>
        <taxon>Bacteria</taxon>
        <taxon>Pseudomonadati</taxon>
        <taxon>Thermodesulfobacteriota</taxon>
        <taxon>Desulfovibrionia</taxon>
        <taxon>Desulfovibrionales</taxon>
        <taxon>Desulfovibrionaceae</taxon>
        <taxon>Desulfovibrio</taxon>
    </lineage>
</organism>
<dbReference type="SUPFAM" id="SSF102114">
    <property type="entry name" value="Radical SAM enzymes"/>
    <property type="match status" value="1"/>
</dbReference>
<dbReference type="GO" id="GO:0046872">
    <property type="term" value="F:metal ion binding"/>
    <property type="evidence" value="ECO:0007669"/>
    <property type="project" value="UniProtKB-KW"/>
</dbReference>
<feature type="domain" description="Radical SAM core" evidence="8">
    <location>
        <begin position="214"/>
        <end position="447"/>
    </location>
</feature>
<evidence type="ECO:0000256" key="2">
    <source>
        <dbReference type="ARBA" id="ARBA00022691"/>
    </source>
</evidence>
<feature type="region of interest" description="Disordered" evidence="6">
    <location>
        <begin position="141"/>
        <end position="172"/>
    </location>
</feature>
<dbReference type="eggNOG" id="COG1032">
    <property type="taxonomic scope" value="Bacteria"/>
</dbReference>
<dbReference type="Gene3D" id="3.40.50.280">
    <property type="entry name" value="Cobalamin-binding domain"/>
    <property type="match status" value="1"/>
</dbReference>
<dbReference type="InterPro" id="IPR051198">
    <property type="entry name" value="BchE-like"/>
</dbReference>
<reference evidence="9" key="1">
    <citation type="submission" date="2011-11" db="EMBL/GenBank/DDBJ databases">
        <title>Improved High-Quality Draft sequence of Desulfovibrio sp. U5L.</title>
        <authorList>
            <consortium name="US DOE Joint Genome Institute"/>
            <person name="Lucas S."/>
            <person name="Han J."/>
            <person name="Lapidus A."/>
            <person name="Cheng J.-F."/>
            <person name="Goodwin L."/>
            <person name="Pitluck S."/>
            <person name="Peters L."/>
            <person name="Ovchinnikova G."/>
            <person name="Held B."/>
            <person name="Detter J.C."/>
            <person name="Han C."/>
            <person name="Tapia R."/>
            <person name="Land M."/>
            <person name="Hauser L."/>
            <person name="Kyrpides N."/>
            <person name="Ivanova N."/>
            <person name="Pagani I."/>
            <person name="Gabster J."/>
            <person name="Walker C."/>
            <person name="Stolyar S."/>
            <person name="Stahl D."/>
            <person name="Arkin A."/>
            <person name="Dehal P."/>
            <person name="Hazen T."/>
            <person name="Woyke T."/>
        </authorList>
    </citation>
    <scope>NUCLEOTIDE SEQUENCE [LARGE SCALE GENOMIC DNA]</scope>
    <source>
        <strain evidence="9">U5L</strain>
    </source>
</reference>
<dbReference type="PANTHER" id="PTHR43409">
    <property type="entry name" value="ANAEROBIC MAGNESIUM-PROTOPORPHYRIN IX MONOMETHYL ESTER CYCLASE-RELATED"/>
    <property type="match status" value="1"/>
</dbReference>
<dbReference type="PROSITE" id="PS51918">
    <property type="entry name" value="RADICAL_SAM"/>
    <property type="match status" value="1"/>
</dbReference>
<dbReference type="SFLD" id="SFLDS00029">
    <property type="entry name" value="Radical_SAM"/>
    <property type="match status" value="1"/>
</dbReference>
<dbReference type="SFLD" id="SFLDG01082">
    <property type="entry name" value="B12-binding_domain_containing"/>
    <property type="match status" value="1"/>
</dbReference>
<dbReference type="EMBL" id="JH600067">
    <property type="protein sequence ID" value="EIG55799.1"/>
    <property type="molecule type" value="Genomic_DNA"/>
</dbReference>
<evidence type="ECO:0000313" key="9">
    <source>
        <dbReference type="EMBL" id="EIG55799.1"/>
    </source>
</evidence>
<dbReference type="AlphaFoldDB" id="I2Q7P3"/>
<dbReference type="GO" id="GO:0003824">
    <property type="term" value="F:catalytic activity"/>
    <property type="evidence" value="ECO:0007669"/>
    <property type="project" value="InterPro"/>
</dbReference>
<dbReference type="PANTHER" id="PTHR43409:SF16">
    <property type="entry name" value="SLR0320 PROTEIN"/>
    <property type="match status" value="1"/>
</dbReference>
<dbReference type="PROSITE" id="PS51257">
    <property type="entry name" value="PROKAR_LIPOPROTEIN"/>
    <property type="match status" value="1"/>
</dbReference>
<keyword evidence="4" id="KW-0408">Iron</keyword>
<dbReference type="InterPro" id="IPR006158">
    <property type="entry name" value="Cobalamin-bd"/>
</dbReference>
<keyword evidence="2" id="KW-0949">S-adenosyl-L-methionine</keyword>
<dbReference type="PROSITE" id="PS51332">
    <property type="entry name" value="B12_BINDING"/>
    <property type="match status" value="1"/>
</dbReference>
<evidence type="ECO:0000256" key="4">
    <source>
        <dbReference type="ARBA" id="ARBA00023004"/>
    </source>
</evidence>
<dbReference type="InterPro" id="IPR058240">
    <property type="entry name" value="rSAM_sf"/>
</dbReference>
<evidence type="ECO:0000256" key="1">
    <source>
        <dbReference type="ARBA" id="ARBA00001966"/>
    </source>
</evidence>
<dbReference type="SFLD" id="SFLDG01123">
    <property type="entry name" value="methyltransferase_(Class_B)"/>
    <property type="match status" value="1"/>
</dbReference>
<dbReference type="Pfam" id="PF02310">
    <property type="entry name" value="B12-binding"/>
    <property type="match status" value="1"/>
</dbReference>
<feature type="domain" description="B12-binding" evidence="7">
    <location>
        <begin position="2"/>
        <end position="145"/>
    </location>
</feature>
<sequence length="455" mass="49186">MRILLVQSWLGGDGPPVYPVGLACLAASLPGHAVSCFDPNVASEPLAGLTARVREFSPDLVGVSLRNIDSTNTRVNVSYLSPFARVVETVRREFAGPLVVGGSGFSMFADRIMADFPAIDYGVALEGERTFAALAAALDPSAGPGRSDGPAGPMRPNRPDGPEKTAGPAPDVADVPSLHYRQGGAVRFTGPAPASPLGDLPSPDFSVLPLAPYATVSWGIGVETKRGCALSCLYCPYGFLNGKAYRKKDPARVADELWRLQEDFGLTRFTFLDSVFNFPRDQAMGVMQAMVDRGLTLSWSAWFTERGLDREFLTLARRAGCDTVIFSPDAFGDRALKSLGKATSVAEIQAAYRLVRDMGCFEVSYNFFKNPPGQTLFAFLAMAGFVVRARLQMGRRAHFEFNSLRVEPHTALAKLAVAEGIMPPDADLLLPVMYSQKRTAYIEKAFDRLLQAAGK</sequence>
<evidence type="ECO:0000256" key="5">
    <source>
        <dbReference type="ARBA" id="ARBA00023014"/>
    </source>
</evidence>
<protein>
    <submittedName>
        <fullName evidence="9">Fe-S oxidoreductase</fullName>
    </submittedName>
</protein>
<comment type="cofactor">
    <cofactor evidence="1">
        <name>[4Fe-4S] cluster</name>
        <dbReference type="ChEBI" id="CHEBI:49883"/>
    </cofactor>
</comment>
<dbReference type="InterPro" id="IPR007197">
    <property type="entry name" value="rSAM"/>
</dbReference>
<accession>I2Q7P3</accession>
<dbReference type="GO" id="GO:0051539">
    <property type="term" value="F:4 iron, 4 sulfur cluster binding"/>
    <property type="evidence" value="ECO:0007669"/>
    <property type="project" value="UniProtKB-KW"/>
</dbReference>
<name>I2Q7P3_9BACT</name>
<dbReference type="InterPro" id="IPR006638">
    <property type="entry name" value="Elp3/MiaA/NifB-like_rSAM"/>
</dbReference>
<dbReference type="GO" id="GO:0005829">
    <property type="term" value="C:cytosol"/>
    <property type="evidence" value="ECO:0007669"/>
    <property type="project" value="TreeGrafter"/>
</dbReference>
<dbReference type="InterPro" id="IPR034466">
    <property type="entry name" value="Methyltransferase_Class_B"/>
</dbReference>
<dbReference type="STRING" id="596152.DesU5LDRAFT_0078"/>
<dbReference type="HOGENOM" id="CLU_021572_4_5_7"/>
<evidence type="ECO:0000256" key="3">
    <source>
        <dbReference type="ARBA" id="ARBA00022723"/>
    </source>
</evidence>
<dbReference type="SMART" id="SM00729">
    <property type="entry name" value="Elp3"/>
    <property type="match status" value="1"/>
</dbReference>
<evidence type="ECO:0000259" key="7">
    <source>
        <dbReference type="PROSITE" id="PS51332"/>
    </source>
</evidence>
<evidence type="ECO:0000259" key="8">
    <source>
        <dbReference type="PROSITE" id="PS51918"/>
    </source>
</evidence>
<gene>
    <name evidence="9" type="ORF">DesU5LDRAFT_0078</name>
</gene>
<dbReference type="GO" id="GO:0031419">
    <property type="term" value="F:cobalamin binding"/>
    <property type="evidence" value="ECO:0007669"/>
    <property type="project" value="InterPro"/>
</dbReference>
<dbReference type="OrthoDB" id="9804952at2"/>
<evidence type="ECO:0000256" key="6">
    <source>
        <dbReference type="SAM" id="MobiDB-lite"/>
    </source>
</evidence>
<keyword evidence="5" id="KW-0411">Iron-sulfur</keyword>
<proteinExistence type="predicted"/>
<dbReference type="Pfam" id="PF04055">
    <property type="entry name" value="Radical_SAM"/>
    <property type="match status" value="1"/>
</dbReference>